<sequence length="140" mass="15718">MNRRKLLGKFTKGAVVTTGLVTTSSAASADDHYDPGAEYWIKDYGRESECKFSQYEDVEVDTGYFDDNEVYLNTFEGCCNSGNASTGMACELALYEQVTPDCYGIFIDQCRNGAALIHWYDENDSTMGFGHTPKRWLREA</sequence>
<evidence type="ECO:0000313" key="2">
    <source>
        <dbReference type="Proteomes" id="UP000199062"/>
    </source>
</evidence>
<evidence type="ECO:0000313" key="1">
    <source>
        <dbReference type="EMBL" id="SFR92345.1"/>
    </source>
</evidence>
<dbReference type="EMBL" id="FOZK01000001">
    <property type="protein sequence ID" value="SFR92345.1"/>
    <property type="molecule type" value="Genomic_DNA"/>
</dbReference>
<name>A0A1I6KM63_9EURY</name>
<proteinExistence type="predicted"/>
<dbReference type="AlphaFoldDB" id="A0A1I6KM63"/>
<gene>
    <name evidence="1" type="ORF">SAMN05216559_1052</name>
</gene>
<dbReference type="Proteomes" id="UP000199062">
    <property type="component" value="Unassembled WGS sequence"/>
</dbReference>
<organism evidence="1 2">
    <name type="scientific">Halomicrobium zhouii</name>
    <dbReference type="NCBI Taxonomy" id="767519"/>
    <lineage>
        <taxon>Archaea</taxon>
        <taxon>Methanobacteriati</taxon>
        <taxon>Methanobacteriota</taxon>
        <taxon>Stenosarchaea group</taxon>
        <taxon>Halobacteria</taxon>
        <taxon>Halobacteriales</taxon>
        <taxon>Haloarculaceae</taxon>
        <taxon>Halomicrobium</taxon>
    </lineage>
</organism>
<keyword evidence="2" id="KW-1185">Reference proteome</keyword>
<dbReference type="RefSeq" id="WP_143117640.1">
    <property type="nucleotide sequence ID" value="NZ_FOZK01000001.1"/>
</dbReference>
<accession>A0A1I6KM63</accession>
<protein>
    <submittedName>
        <fullName evidence="1">Uncharacterized protein</fullName>
    </submittedName>
</protein>
<reference evidence="1 2" key="1">
    <citation type="submission" date="2016-10" db="EMBL/GenBank/DDBJ databases">
        <authorList>
            <person name="de Groot N.N."/>
        </authorList>
    </citation>
    <scope>NUCLEOTIDE SEQUENCE [LARGE SCALE GENOMIC DNA]</scope>
    <source>
        <strain evidence="1 2">CGMCC 1.10457</strain>
    </source>
</reference>